<protein>
    <submittedName>
        <fullName evidence="2">Uncharacterized protein</fullName>
    </submittedName>
</protein>
<proteinExistence type="predicted"/>
<dbReference type="EMBL" id="FN655560">
    <property type="protein sequence ID" value="CBY39518.1"/>
    <property type="molecule type" value="Genomic_DNA"/>
</dbReference>
<organism evidence="2">
    <name type="scientific">Oikopleura dioica</name>
    <name type="common">Tunicate</name>
    <dbReference type="NCBI Taxonomy" id="34765"/>
    <lineage>
        <taxon>Eukaryota</taxon>
        <taxon>Metazoa</taxon>
        <taxon>Chordata</taxon>
        <taxon>Tunicata</taxon>
        <taxon>Appendicularia</taxon>
        <taxon>Copelata</taxon>
        <taxon>Oikopleuridae</taxon>
        <taxon>Oikopleura</taxon>
    </lineage>
</organism>
<evidence type="ECO:0000256" key="1">
    <source>
        <dbReference type="SAM" id="MobiDB-lite"/>
    </source>
</evidence>
<dbReference type="Proteomes" id="UP000011014">
    <property type="component" value="Unassembled WGS sequence"/>
</dbReference>
<reference evidence="2" key="1">
    <citation type="journal article" date="2010" name="Science">
        <title>Plasticity of animal genome architecture unmasked by rapid evolution of a pelagic tunicate.</title>
        <authorList>
            <person name="Denoeud F."/>
            <person name="Henriet S."/>
            <person name="Mungpakdee S."/>
            <person name="Aury J.M."/>
            <person name="Da Silva C."/>
            <person name="Brinkmann H."/>
            <person name="Mikhaleva J."/>
            <person name="Olsen L.C."/>
            <person name="Jubin C."/>
            <person name="Canestro C."/>
            <person name="Bouquet J.M."/>
            <person name="Danks G."/>
            <person name="Poulain J."/>
            <person name="Campsteijn C."/>
            <person name="Adamski M."/>
            <person name="Cross I."/>
            <person name="Yadetie F."/>
            <person name="Muffato M."/>
            <person name="Louis A."/>
            <person name="Butcher S."/>
            <person name="Tsagkogeorga G."/>
            <person name="Konrad A."/>
            <person name="Singh S."/>
            <person name="Jensen M.F."/>
            <person name="Cong E.H."/>
            <person name="Eikeseth-Otteraa H."/>
            <person name="Noel B."/>
            <person name="Anthouard V."/>
            <person name="Porcel B.M."/>
            <person name="Kachouri-Lafond R."/>
            <person name="Nishino A."/>
            <person name="Ugolini M."/>
            <person name="Chourrout P."/>
            <person name="Nishida H."/>
            <person name="Aasland R."/>
            <person name="Huzurbazar S."/>
            <person name="Westhof E."/>
            <person name="Delsuc F."/>
            <person name="Lehrach H."/>
            <person name="Reinhardt R."/>
            <person name="Weissenbach J."/>
            <person name="Roy S.W."/>
            <person name="Artiguenave F."/>
            <person name="Postlethwait J.H."/>
            <person name="Manak J.R."/>
            <person name="Thompson E.M."/>
            <person name="Jaillon O."/>
            <person name="Du Pasquier L."/>
            <person name="Boudinot P."/>
            <person name="Liberles D.A."/>
            <person name="Volff J.N."/>
            <person name="Philippe H."/>
            <person name="Lenhard B."/>
            <person name="Roest Crollius H."/>
            <person name="Wincker P."/>
            <person name="Chourrout D."/>
        </authorList>
    </citation>
    <scope>NUCLEOTIDE SEQUENCE [LARGE SCALE GENOMIC DNA]</scope>
</reference>
<sequence>MHQNNIMITKALSIFCDSQLKSHEEWLMSRLEGALELDPNESKYYARWVISVMTGSPDEIEPRLEEELFVYNRSSPNANHTDMELMFDKRSPEEIVMNELAAISSVENANSAVLKIITRLRRRLDSKRRQRINSYVSETSSSRRNRRKKKSITESDKPTEDGEAVKQIAKNANFDRLSIDEALEFVKNLSGQSEDQELWKNVVQNQHVKYTNGTFFFAPRLDIPDEEDNMSHMTSSLNPDCFSHGYSRPTNSWSNRFTNREDQESEEEQKCLAQAASVAARSAEMIFDDLEPFETGSSYEIIPPISSLEMCSQQSKDKKESTWAHPESFIPMKTADWMSIW</sequence>
<accession>E4YVN3</accession>
<gene>
    <name evidence="2" type="ORF">GSOID_T00020089001</name>
</gene>
<feature type="region of interest" description="Disordered" evidence="1">
    <location>
        <begin position="131"/>
        <end position="164"/>
    </location>
</feature>
<name>E4YVN3_OIKDI</name>
<evidence type="ECO:0000313" key="2">
    <source>
        <dbReference type="EMBL" id="CBY39518.1"/>
    </source>
</evidence>
<dbReference type="AlphaFoldDB" id="E4YVN3"/>
<feature type="compositionally biased region" description="Basic and acidic residues" evidence="1">
    <location>
        <begin position="151"/>
        <end position="164"/>
    </location>
</feature>